<dbReference type="GO" id="GO:0005634">
    <property type="term" value="C:nucleus"/>
    <property type="evidence" value="ECO:0007669"/>
    <property type="project" value="UniProtKB-SubCell"/>
</dbReference>
<gene>
    <name evidence="10" type="ORF">RGQ29_011408</name>
</gene>
<evidence type="ECO:0000256" key="4">
    <source>
        <dbReference type="ARBA" id="ARBA00023125"/>
    </source>
</evidence>
<dbReference type="InterPro" id="IPR017930">
    <property type="entry name" value="Myb_dom"/>
</dbReference>
<dbReference type="PROSITE" id="PS51294">
    <property type="entry name" value="HTH_MYB"/>
    <property type="match status" value="2"/>
</dbReference>
<accession>A0AAN7J7P2</accession>
<sequence>MSHHNYPTTHLVAKPAGTHMKVVNIEAKIICSYNCSYRGHVNLNKNFKCRNPANCAVYRLAIKGYIIDPRKAHTRKGKVSATHVNLIKLFTKRRVSLYKRAFYTSSWEDTFNMEGSFGVRKGAWTEEEDILLKQCIQKSGEGKWHLVPVSAGLNRCRKSCRLRWLNYLKPNIKRGNFAADEVDLMLRLHKLLGNRWSLIAGRLPGRTANDVKNYWNTHLLKKGSSHITKLKEKPQDMVKVNVIKPQPRTLSKNLTWLSGNPAIVGSFQKKEDIRDISQTPMQSESRINWWESLPNCGELDERATCTQCGRLNEVPKETFWAEGIVPEAKVVGDTLDEDVLNYWGDLSLDMDLWEVLNAE</sequence>
<keyword evidence="3" id="KW-0805">Transcription regulation</keyword>
<dbReference type="Gene3D" id="1.10.10.60">
    <property type="entry name" value="Homeodomain-like"/>
    <property type="match status" value="2"/>
</dbReference>
<dbReference type="Pfam" id="PF00249">
    <property type="entry name" value="Myb_DNA-binding"/>
    <property type="match status" value="2"/>
</dbReference>
<proteinExistence type="predicted"/>
<evidence type="ECO:0000256" key="7">
    <source>
        <dbReference type="ARBA" id="ARBA00023242"/>
    </source>
</evidence>
<evidence type="ECO:0000313" key="10">
    <source>
        <dbReference type="EMBL" id="KAK4602349.1"/>
    </source>
</evidence>
<keyword evidence="7" id="KW-0539">Nucleus</keyword>
<evidence type="ECO:0000256" key="6">
    <source>
        <dbReference type="ARBA" id="ARBA00023163"/>
    </source>
</evidence>
<dbReference type="SUPFAM" id="SSF46689">
    <property type="entry name" value="Homeodomain-like"/>
    <property type="match status" value="1"/>
</dbReference>
<dbReference type="PROSITE" id="PS50090">
    <property type="entry name" value="MYB_LIKE"/>
    <property type="match status" value="2"/>
</dbReference>
<evidence type="ECO:0000256" key="1">
    <source>
        <dbReference type="ARBA" id="ARBA00004123"/>
    </source>
</evidence>
<dbReference type="GO" id="GO:0003677">
    <property type="term" value="F:DNA binding"/>
    <property type="evidence" value="ECO:0007669"/>
    <property type="project" value="UniProtKB-KW"/>
</dbReference>
<comment type="caution">
    <text evidence="10">The sequence shown here is derived from an EMBL/GenBank/DDBJ whole genome shotgun (WGS) entry which is preliminary data.</text>
</comment>
<dbReference type="InterPro" id="IPR001005">
    <property type="entry name" value="SANT/Myb"/>
</dbReference>
<comment type="subcellular location">
    <subcellularLocation>
        <location evidence="1">Nucleus</location>
    </subcellularLocation>
</comment>
<keyword evidence="4" id="KW-0238">DNA-binding</keyword>
<dbReference type="GO" id="GO:0080090">
    <property type="term" value="P:regulation of primary metabolic process"/>
    <property type="evidence" value="ECO:0007669"/>
    <property type="project" value="UniProtKB-ARBA"/>
</dbReference>
<dbReference type="Proteomes" id="UP001324115">
    <property type="component" value="Unassembled WGS sequence"/>
</dbReference>
<dbReference type="InterPro" id="IPR015495">
    <property type="entry name" value="Myb_TF_plants"/>
</dbReference>
<evidence type="ECO:0000259" key="8">
    <source>
        <dbReference type="PROSITE" id="PS50090"/>
    </source>
</evidence>
<keyword evidence="6" id="KW-0804">Transcription</keyword>
<evidence type="ECO:0000256" key="5">
    <source>
        <dbReference type="ARBA" id="ARBA00023159"/>
    </source>
</evidence>
<dbReference type="CDD" id="cd00167">
    <property type="entry name" value="SANT"/>
    <property type="match status" value="2"/>
</dbReference>
<feature type="domain" description="HTH myb-type" evidence="9">
    <location>
        <begin position="173"/>
        <end position="223"/>
    </location>
</feature>
<keyword evidence="2" id="KW-0677">Repeat</keyword>
<dbReference type="SMART" id="SM00717">
    <property type="entry name" value="SANT"/>
    <property type="match status" value="2"/>
</dbReference>
<keyword evidence="5" id="KW-0010">Activator</keyword>
<feature type="domain" description="Myb-like" evidence="8">
    <location>
        <begin position="169"/>
        <end position="219"/>
    </location>
</feature>
<dbReference type="PANTHER" id="PTHR47999:SF24">
    <property type="entry name" value="TRANSCRIPTION FACTOR MYB90"/>
    <property type="match status" value="1"/>
</dbReference>
<protein>
    <submittedName>
        <fullName evidence="10">Uncharacterized protein</fullName>
    </submittedName>
</protein>
<dbReference type="FunFam" id="1.10.10.60:FF:000218">
    <property type="entry name" value="Myb transcription factor"/>
    <property type="match status" value="1"/>
</dbReference>
<evidence type="ECO:0000256" key="2">
    <source>
        <dbReference type="ARBA" id="ARBA00022737"/>
    </source>
</evidence>
<organism evidence="10 11">
    <name type="scientific">Quercus rubra</name>
    <name type="common">Northern red oak</name>
    <name type="synonym">Quercus borealis</name>
    <dbReference type="NCBI Taxonomy" id="3512"/>
    <lineage>
        <taxon>Eukaryota</taxon>
        <taxon>Viridiplantae</taxon>
        <taxon>Streptophyta</taxon>
        <taxon>Embryophyta</taxon>
        <taxon>Tracheophyta</taxon>
        <taxon>Spermatophyta</taxon>
        <taxon>Magnoliopsida</taxon>
        <taxon>eudicotyledons</taxon>
        <taxon>Gunneridae</taxon>
        <taxon>Pentapetalae</taxon>
        <taxon>rosids</taxon>
        <taxon>fabids</taxon>
        <taxon>Fagales</taxon>
        <taxon>Fagaceae</taxon>
        <taxon>Quercus</taxon>
    </lineage>
</organism>
<evidence type="ECO:0000256" key="3">
    <source>
        <dbReference type="ARBA" id="ARBA00023015"/>
    </source>
</evidence>
<feature type="domain" description="Myb-like" evidence="8">
    <location>
        <begin position="116"/>
        <end position="168"/>
    </location>
</feature>
<dbReference type="AlphaFoldDB" id="A0AAN7J7P2"/>
<reference evidence="10 11" key="1">
    <citation type="journal article" date="2023" name="G3 (Bethesda)">
        <title>A haplotype-resolved chromosome-scale genome for Quercus rubra L. provides insights into the genetics of adaptive traits for red oak species.</title>
        <authorList>
            <person name="Kapoor B."/>
            <person name="Jenkins J."/>
            <person name="Schmutz J."/>
            <person name="Zhebentyayeva T."/>
            <person name="Kuelheim C."/>
            <person name="Coggeshall M."/>
            <person name="Heim C."/>
            <person name="Lasky J.R."/>
            <person name="Leites L."/>
            <person name="Islam-Faridi N."/>
            <person name="Romero-Severson J."/>
            <person name="DeLeo V.L."/>
            <person name="Lucas S.M."/>
            <person name="Lazic D."/>
            <person name="Gailing O."/>
            <person name="Carlson J."/>
            <person name="Staton M."/>
        </authorList>
    </citation>
    <scope>NUCLEOTIDE SEQUENCE [LARGE SCALE GENOMIC DNA]</scope>
    <source>
        <strain evidence="10">Pseudo-F2</strain>
    </source>
</reference>
<evidence type="ECO:0000313" key="11">
    <source>
        <dbReference type="Proteomes" id="UP001324115"/>
    </source>
</evidence>
<dbReference type="InterPro" id="IPR009057">
    <property type="entry name" value="Homeodomain-like_sf"/>
</dbReference>
<feature type="domain" description="HTH myb-type" evidence="9">
    <location>
        <begin position="116"/>
        <end position="172"/>
    </location>
</feature>
<dbReference type="PANTHER" id="PTHR47999">
    <property type="entry name" value="TRANSCRIPTION FACTOR MYB8-RELATED-RELATED"/>
    <property type="match status" value="1"/>
</dbReference>
<keyword evidence="11" id="KW-1185">Reference proteome</keyword>
<evidence type="ECO:0000259" key="9">
    <source>
        <dbReference type="PROSITE" id="PS51294"/>
    </source>
</evidence>
<dbReference type="EMBL" id="JAXUIC010000002">
    <property type="protein sequence ID" value="KAK4602349.1"/>
    <property type="molecule type" value="Genomic_DNA"/>
</dbReference>
<name>A0AAN7J7P2_QUERU</name>